<gene>
    <name evidence="6" type="ORF">EH31_13570</name>
</gene>
<dbReference type="PANTHER" id="PTHR24171">
    <property type="entry name" value="ANKYRIN REPEAT DOMAIN-CONTAINING PROTEIN 39-RELATED"/>
    <property type="match status" value="1"/>
</dbReference>
<evidence type="ECO:0000256" key="5">
    <source>
        <dbReference type="SAM" id="SignalP"/>
    </source>
</evidence>
<dbReference type="PROSITE" id="PS50297">
    <property type="entry name" value="ANK_REP_REGION"/>
    <property type="match status" value="2"/>
</dbReference>
<feature type="repeat" description="ANK" evidence="3">
    <location>
        <begin position="69"/>
        <end position="101"/>
    </location>
</feature>
<dbReference type="eggNOG" id="COG0666">
    <property type="taxonomic scope" value="Bacteria"/>
</dbReference>
<dbReference type="SUPFAM" id="SSF48403">
    <property type="entry name" value="Ankyrin repeat"/>
    <property type="match status" value="1"/>
</dbReference>
<evidence type="ECO:0000256" key="4">
    <source>
        <dbReference type="SAM" id="MobiDB-lite"/>
    </source>
</evidence>
<dbReference type="AlphaFoldDB" id="A0A074M6R1"/>
<evidence type="ECO:0000313" key="7">
    <source>
        <dbReference type="Proteomes" id="UP000027647"/>
    </source>
</evidence>
<protein>
    <submittedName>
        <fullName evidence="6">Ankyrin</fullName>
    </submittedName>
</protein>
<accession>A0A074M6R1</accession>
<feature type="repeat" description="ANK" evidence="3">
    <location>
        <begin position="102"/>
        <end position="134"/>
    </location>
</feature>
<dbReference type="Proteomes" id="UP000027647">
    <property type="component" value="Unassembled WGS sequence"/>
</dbReference>
<sequence length="209" mass="22893">MRKIGSKLRIAMVLLASLLAVSALQPALAQGQSDGYKFLKAVKDRDGDVATEMLSEPGTQIVNARDITTGENGLHIVTQRRDTLWIRFLIGKGCNPNVRDNKGVTPLQIAVRLNYVEGVEELIKGGAQVDIADSQGETPLMTAVHQRNVALVRQLLEDGADPDVNDNTGRSARDHMERLTANTLLAREFEEADKNREGKAKSKEYGPSF</sequence>
<dbReference type="InterPro" id="IPR002110">
    <property type="entry name" value="Ankyrin_rpt"/>
</dbReference>
<evidence type="ECO:0000256" key="1">
    <source>
        <dbReference type="ARBA" id="ARBA00022737"/>
    </source>
</evidence>
<dbReference type="STRING" id="1044.EH31_13570"/>
<evidence type="ECO:0000256" key="3">
    <source>
        <dbReference type="PROSITE-ProRule" id="PRU00023"/>
    </source>
</evidence>
<name>A0A074M6R1_ERYLO</name>
<comment type="caution">
    <text evidence="6">The sequence shown here is derived from an EMBL/GenBank/DDBJ whole genome shotgun (WGS) entry which is preliminary data.</text>
</comment>
<reference evidence="6 7" key="1">
    <citation type="submission" date="2014-04" db="EMBL/GenBank/DDBJ databases">
        <title>A comprehensive comparison of genomes of Erythrobacter spp. strains.</title>
        <authorList>
            <person name="Zheng Q."/>
        </authorList>
    </citation>
    <scope>NUCLEOTIDE SEQUENCE [LARGE SCALE GENOMIC DNA]</scope>
    <source>
        <strain evidence="6 7">DSM 6997</strain>
    </source>
</reference>
<dbReference type="Pfam" id="PF12796">
    <property type="entry name" value="Ank_2"/>
    <property type="match status" value="1"/>
</dbReference>
<keyword evidence="2 3" id="KW-0040">ANK repeat</keyword>
<dbReference type="InterPro" id="IPR036770">
    <property type="entry name" value="Ankyrin_rpt-contain_sf"/>
</dbReference>
<feature type="compositionally biased region" description="Basic and acidic residues" evidence="4">
    <location>
        <begin position="187"/>
        <end position="209"/>
    </location>
</feature>
<dbReference type="PROSITE" id="PS50088">
    <property type="entry name" value="ANK_REPEAT"/>
    <property type="match status" value="3"/>
</dbReference>
<evidence type="ECO:0000313" key="6">
    <source>
        <dbReference type="EMBL" id="KEO89064.1"/>
    </source>
</evidence>
<evidence type="ECO:0000256" key="2">
    <source>
        <dbReference type="ARBA" id="ARBA00023043"/>
    </source>
</evidence>
<feature type="repeat" description="ANK" evidence="3">
    <location>
        <begin position="135"/>
        <end position="167"/>
    </location>
</feature>
<keyword evidence="7" id="KW-1185">Reference proteome</keyword>
<dbReference type="GO" id="GO:0004842">
    <property type="term" value="F:ubiquitin-protein transferase activity"/>
    <property type="evidence" value="ECO:0007669"/>
    <property type="project" value="TreeGrafter"/>
</dbReference>
<dbReference type="GO" id="GO:0085020">
    <property type="term" value="P:protein K6-linked ubiquitination"/>
    <property type="evidence" value="ECO:0007669"/>
    <property type="project" value="TreeGrafter"/>
</dbReference>
<dbReference type="PANTHER" id="PTHR24171:SF8">
    <property type="entry name" value="BRCA1-ASSOCIATED RING DOMAIN PROTEIN 1"/>
    <property type="match status" value="1"/>
</dbReference>
<keyword evidence="5" id="KW-0732">Signal</keyword>
<proteinExistence type="predicted"/>
<keyword evidence="1" id="KW-0677">Repeat</keyword>
<feature type="chain" id="PRO_5001696808" evidence="5">
    <location>
        <begin position="30"/>
        <end position="209"/>
    </location>
</feature>
<organism evidence="6 7">
    <name type="scientific">Erythrobacter longus</name>
    <dbReference type="NCBI Taxonomy" id="1044"/>
    <lineage>
        <taxon>Bacteria</taxon>
        <taxon>Pseudomonadati</taxon>
        <taxon>Pseudomonadota</taxon>
        <taxon>Alphaproteobacteria</taxon>
        <taxon>Sphingomonadales</taxon>
        <taxon>Erythrobacteraceae</taxon>
        <taxon>Erythrobacter/Porphyrobacter group</taxon>
        <taxon>Erythrobacter</taxon>
    </lineage>
</organism>
<dbReference type="EMBL" id="JMIW01000006">
    <property type="protein sequence ID" value="KEO89064.1"/>
    <property type="molecule type" value="Genomic_DNA"/>
</dbReference>
<dbReference type="SMART" id="SM00248">
    <property type="entry name" value="ANK"/>
    <property type="match status" value="3"/>
</dbReference>
<feature type="region of interest" description="Disordered" evidence="4">
    <location>
        <begin position="186"/>
        <end position="209"/>
    </location>
</feature>
<feature type="signal peptide" evidence="5">
    <location>
        <begin position="1"/>
        <end position="29"/>
    </location>
</feature>
<dbReference type="Gene3D" id="1.25.40.20">
    <property type="entry name" value="Ankyrin repeat-containing domain"/>
    <property type="match status" value="1"/>
</dbReference>